<feature type="region of interest" description="Disordered" evidence="6">
    <location>
        <begin position="1"/>
        <end position="27"/>
    </location>
</feature>
<keyword evidence="9" id="KW-1185">Reference proteome</keyword>
<organism evidence="8 9">
    <name type="scientific">Salvia divinorum</name>
    <name type="common">Maria pastora</name>
    <name type="synonym">Diviner's sage</name>
    <dbReference type="NCBI Taxonomy" id="28513"/>
    <lineage>
        <taxon>Eukaryota</taxon>
        <taxon>Viridiplantae</taxon>
        <taxon>Streptophyta</taxon>
        <taxon>Embryophyta</taxon>
        <taxon>Tracheophyta</taxon>
        <taxon>Spermatophyta</taxon>
        <taxon>Magnoliopsida</taxon>
        <taxon>eudicotyledons</taxon>
        <taxon>Gunneridae</taxon>
        <taxon>Pentapetalae</taxon>
        <taxon>asterids</taxon>
        <taxon>lamiids</taxon>
        <taxon>Lamiales</taxon>
        <taxon>Lamiaceae</taxon>
        <taxon>Nepetoideae</taxon>
        <taxon>Mentheae</taxon>
        <taxon>Salviinae</taxon>
        <taxon>Salvia</taxon>
        <taxon>Salvia subgen. Calosphace</taxon>
    </lineage>
</organism>
<accession>A0ABD1FS02</accession>
<feature type="domain" description="TF-B3" evidence="7">
    <location>
        <begin position="62"/>
        <end position="120"/>
    </location>
</feature>
<comment type="caution">
    <text evidence="8">The sequence shown here is derived from an EMBL/GenBank/DDBJ whole genome shotgun (WGS) entry which is preliminary data.</text>
</comment>
<dbReference type="InterPro" id="IPR003340">
    <property type="entry name" value="B3_DNA-bd"/>
</dbReference>
<evidence type="ECO:0000256" key="6">
    <source>
        <dbReference type="SAM" id="MobiDB-lite"/>
    </source>
</evidence>
<evidence type="ECO:0000256" key="5">
    <source>
        <dbReference type="ARBA" id="ARBA00023242"/>
    </source>
</evidence>
<proteinExistence type="predicted"/>
<evidence type="ECO:0000313" key="9">
    <source>
        <dbReference type="Proteomes" id="UP001567538"/>
    </source>
</evidence>
<evidence type="ECO:0000256" key="2">
    <source>
        <dbReference type="ARBA" id="ARBA00023015"/>
    </source>
</evidence>
<keyword evidence="4" id="KW-0804">Transcription</keyword>
<evidence type="ECO:0000256" key="3">
    <source>
        <dbReference type="ARBA" id="ARBA00023125"/>
    </source>
</evidence>
<name>A0ABD1FS02_SALDI</name>
<gene>
    <name evidence="8" type="ORF">AAHA92_30780</name>
</gene>
<evidence type="ECO:0000259" key="7">
    <source>
        <dbReference type="PROSITE" id="PS50863"/>
    </source>
</evidence>
<feature type="compositionally biased region" description="Basic and acidic residues" evidence="6">
    <location>
        <begin position="1"/>
        <end position="23"/>
    </location>
</feature>
<dbReference type="AlphaFoldDB" id="A0ABD1FS02"/>
<keyword evidence="2" id="KW-0805">Transcription regulation</keyword>
<dbReference type="SUPFAM" id="SSF101936">
    <property type="entry name" value="DNA-binding pseudobarrel domain"/>
    <property type="match status" value="1"/>
</dbReference>
<protein>
    <submittedName>
        <fullName evidence="8">B3 domain-containing protein REM16-like</fullName>
    </submittedName>
</protein>
<feature type="region of interest" description="Disordered" evidence="6">
    <location>
        <begin position="123"/>
        <end position="151"/>
    </location>
</feature>
<evidence type="ECO:0000256" key="1">
    <source>
        <dbReference type="ARBA" id="ARBA00004123"/>
    </source>
</evidence>
<dbReference type="Gene3D" id="2.40.330.10">
    <property type="entry name" value="DNA-binding pseudobarrel domain"/>
    <property type="match status" value="1"/>
</dbReference>
<dbReference type="InterPro" id="IPR015300">
    <property type="entry name" value="DNA-bd_pseudobarrel_sf"/>
</dbReference>
<dbReference type="Proteomes" id="UP001567538">
    <property type="component" value="Unassembled WGS sequence"/>
</dbReference>
<keyword evidence="3" id="KW-0238">DNA-binding</keyword>
<dbReference type="GO" id="GO:0003677">
    <property type="term" value="F:DNA binding"/>
    <property type="evidence" value="ECO:0007669"/>
    <property type="project" value="UniProtKB-KW"/>
</dbReference>
<dbReference type="EMBL" id="JBEAFC010000012">
    <property type="protein sequence ID" value="KAL1534619.1"/>
    <property type="molecule type" value="Genomic_DNA"/>
</dbReference>
<keyword evidence="5" id="KW-0539">Nucleus</keyword>
<evidence type="ECO:0000256" key="4">
    <source>
        <dbReference type="ARBA" id="ARBA00023163"/>
    </source>
</evidence>
<sequence length="151" mass="16573">MSSPTKEVREGNKGGGGDGDRDGVGVGSSIPGNKPFFDVIPLAHYLKSHFDSIPFSGVVAPLVLRHDDKQWQTTFLGEKKRSWFECSDWKRFVDDNNMAEGDDCIFERESSISLALYPCTTCKSPRPPPPQPSAPLEKKKIDAGIGPSTDF</sequence>
<reference evidence="8 9" key="1">
    <citation type="submission" date="2024-06" db="EMBL/GenBank/DDBJ databases">
        <title>A chromosome level genome sequence of Diviner's sage (Salvia divinorum).</title>
        <authorList>
            <person name="Ford S.A."/>
            <person name="Ro D.-K."/>
            <person name="Ness R.W."/>
            <person name="Phillips M.A."/>
        </authorList>
    </citation>
    <scope>NUCLEOTIDE SEQUENCE [LARGE SCALE GENOMIC DNA]</scope>
    <source>
        <strain evidence="8">SAF-2024a</strain>
        <tissue evidence="8">Leaf</tissue>
    </source>
</reference>
<evidence type="ECO:0000313" key="8">
    <source>
        <dbReference type="EMBL" id="KAL1534619.1"/>
    </source>
</evidence>
<dbReference type="PROSITE" id="PS50863">
    <property type="entry name" value="B3"/>
    <property type="match status" value="1"/>
</dbReference>
<dbReference type="GO" id="GO:0005634">
    <property type="term" value="C:nucleus"/>
    <property type="evidence" value="ECO:0007669"/>
    <property type="project" value="UniProtKB-SubCell"/>
</dbReference>
<comment type="subcellular location">
    <subcellularLocation>
        <location evidence="1">Nucleus</location>
    </subcellularLocation>
</comment>